<dbReference type="InterPro" id="IPR003961">
    <property type="entry name" value="FN3_dom"/>
</dbReference>
<feature type="signal peptide" evidence="1">
    <location>
        <begin position="1"/>
        <end position="19"/>
    </location>
</feature>
<dbReference type="AlphaFoldDB" id="F4LN69"/>
<reference evidence="4" key="1">
    <citation type="submission" date="2011-04" db="EMBL/GenBank/DDBJ databases">
        <title>The complete genome of Treponema brennaborense DSM 12168.</title>
        <authorList>
            <person name="Lucas S."/>
            <person name="Han J."/>
            <person name="Lapidus A."/>
            <person name="Bruce D."/>
            <person name="Goodwin L."/>
            <person name="Pitluck S."/>
            <person name="Peters L."/>
            <person name="Kyrpides N."/>
            <person name="Mavromatis K."/>
            <person name="Ivanova N."/>
            <person name="Mikhailova N."/>
            <person name="Pagani I."/>
            <person name="Teshima H."/>
            <person name="Detter J.C."/>
            <person name="Tapia R."/>
            <person name="Han C."/>
            <person name="Land M."/>
            <person name="Hauser L."/>
            <person name="Markowitz V."/>
            <person name="Cheng J.-F."/>
            <person name="Hugenholtz P."/>
            <person name="Woyke T."/>
            <person name="Wu D."/>
            <person name="Gronow S."/>
            <person name="Wellnitz S."/>
            <person name="Brambilla E."/>
            <person name="Klenk H.-P."/>
            <person name="Eisen J.A."/>
        </authorList>
    </citation>
    <scope>NUCLEOTIDE SEQUENCE [LARGE SCALE GENOMIC DNA]</scope>
    <source>
        <strain evidence="4">DSM 12168 / CIP 105900 / DD5/3</strain>
    </source>
</reference>
<gene>
    <name evidence="3" type="ordered locus">Trebr_1410</name>
</gene>
<dbReference type="SMART" id="SM00060">
    <property type="entry name" value="FN3"/>
    <property type="match status" value="3"/>
</dbReference>
<dbReference type="InterPro" id="IPR013783">
    <property type="entry name" value="Ig-like_fold"/>
</dbReference>
<keyword evidence="4" id="KW-1185">Reference proteome</keyword>
<evidence type="ECO:0000313" key="4">
    <source>
        <dbReference type="Proteomes" id="UP000006546"/>
    </source>
</evidence>
<dbReference type="Gene3D" id="2.60.40.10">
    <property type="entry name" value="Immunoglobulins"/>
    <property type="match status" value="4"/>
</dbReference>
<dbReference type="eggNOG" id="COG4733">
    <property type="taxonomic scope" value="Bacteria"/>
</dbReference>
<accession>F4LN69</accession>
<dbReference type="STRING" id="906968.Trebr_1410"/>
<protein>
    <submittedName>
        <fullName evidence="3">Fibronectin type III domain protein</fullName>
    </submittedName>
</protein>
<evidence type="ECO:0000313" key="3">
    <source>
        <dbReference type="EMBL" id="AEE16834.1"/>
    </source>
</evidence>
<name>F4LN69_TREBD</name>
<dbReference type="SUPFAM" id="SSF49265">
    <property type="entry name" value="Fibronectin type III"/>
    <property type="match status" value="3"/>
</dbReference>
<feature type="domain" description="Fibronectin type-III" evidence="2">
    <location>
        <begin position="258"/>
        <end position="360"/>
    </location>
</feature>
<proteinExistence type="predicted"/>
<feature type="chain" id="PRO_5003316793" evidence="1">
    <location>
        <begin position="20"/>
        <end position="722"/>
    </location>
</feature>
<dbReference type="KEGG" id="tbe:Trebr_1410"/>
<evidence type="ECO:0000259" key="2">
    <source>
        <dbReference type="PROSITE" id="PS50853"/>
    </source>
</evidence>
<keyword evidence="1" id="KW-0732">Signal</keyword>
<dbReference type="CDD" id="cd00063">
    <property type="entry name" value="FN3"/>
    <property type="match status" value="2"/>
</dbReference>
<evidence type="ECO:0000256" key="1">
    <source>
        <dbReference type="SAM" id="SignalP"/>
    </source>
</evidence>
<dbReference type="InterPro" id="IPR036116">
    <property type="entry name" value="FN3_sf"/>
</dbReference>
<dbReference type="HOGENOM" id="CLU_383055_0_0_12"/>
<dbReference type="EMBL" id="CP002696">
    <property type="protein sequence ID" value="AEE16834.1"/>
    <property type="molecule type" value="Genomic_DNA"/>
</dbReference>
<dbReference type="PROSITE" id="PS51257">
    <property type="entry name" value="PROKAR_LIPOPROTEIN"/>
    <property type="match status" value="1"/>
</dbReference>
<organism evidence="3 4">
    <name type="scientific">Treponema brennaborense (strain DSM 12168 / CIP 105900 / DD5/3)</name>
    <dbReference type="NCBI Taxonomy" id="906968"/>
    <lineage>
        <taxon>Bacteria</taxon>
        <taxon>Pseudomonadati</taxon>
        <taxon>Spirochaetota</taxon>
        <taxon>Spirochaetia</taxon>
        <taxon>Spirochaetales</taxon>
        <taxon>Treponemataceae</taxon>
        <taxon>Treponema</taxon>
    </lineage>
</organism>
<dbReference type="Proteomes" id="UP000006546">
    <property type="component" value="Chromosome"/>
</dbReference>
<sequence>MKKMLYALIIFPLFLTSCAELFQGKVAMSGLSNGTLSGLLSDKEKITELSAPAQVFVSQSKSPSTIDITWQSVTGAVSYRLERAVVSPAPDGSYAQPDESLFNVLEQAVYGTSYTDTILRNVSASAEEYANRYYYRISAENTREKYEPSPFTEPEYGTLFAPPSNVRADLGESTDKVTVYWNKTAGAASYDVYRATNSSGAGAVRIANVTGDRNQYINKIDSSEQGTEFYYLIYANNSHGIQSAHSSIALGYALVAGAPGQPKNVTVTNGRGTSTDSIAVSWDTVAGIGVTYSVYRTSSVDTSFTLLKSGATATTYTDSKSLKPGIYYYYQIQAATTDAETQKVLKSKFSASGASDAVPAEGFVLSPPDTLSAIKEVKNNNEINILKWTPAIGSAAEQGSYTYEIYGDSSAEGTFSNLLESAAANTLTVEDGYLSVTLSQNSSYYKIKTKNGSVTSTFSSITAPAPFAAENITATQRQNLDGAYMTANSSGVYPVKITWNKPSNDTPAGYHVYRSTKETSGYRKITDSPITDTFFIDADETSKAGKQYYYRVLSLNALGQGTNYTDTAIGYGALTYEQYMREYNKTVKASQKKLTLMHKSSDMDKLGSESVYGLLGGSLSYNAKVAGLGARITMHYENYADFYTDNDAAKGIYFTLTGDTNTSASMDASGSMDGTVVCSGMYPGKVYYDKIQIKGGAAGGGSYGIEPDGFARQEVSWLIGEE</sequence>
<dbReference type="PROSITE" id="PS50853">
    <property type="entry name" value="FN3"/>
    <property type="match status" value="1"/>
</dbReference>